<organism evidence="10 11">
    <name type="scientific">Mytilus edulis</name>
    <name type="common">Blue mussel</name>
    <dbReference type="NCBI Taxonomy" id="6550"/>
    <lineage>
        <taxon>Eukaryota</taxon>
        <taxon>Metazoa</taxon>
        <taxon>Spiralia</taxon>
        <taxon>Lophotrochozoa</taxon>
        <taxon>Mollusca</taxon>
        <taxon>Bivalvia</taxon>
        <taxon>Autobranchia</taxon>
        <taxon>Pteriomorphia</taxon>
        <taxon>Mytilida</taxon>
        <taxon>Mytiloidea</taxon>
        <taxon>Mytilidae</taxon>
        <taxon>Mytilinae</taxon>
        <taxon>Mytilus</taxon>
    </lineage>
</organism>
<reference evidence="10" key="1">
    <citation type="submission" date="2021-03" db="EMBL/GenBank/DDBJ databases">
        <authorList>
            <person name="Bekaert M."/>
        </authorList>
    </citation>
    <scope>NUCLEOTIDE SEQUENCE</scope>
</reference>
<evidence type="ECO:0000256" key="4">
    <source>
        <dbReference type="ARBA" id="ARBA00022759"/>
    </source>
</evidence>
<dbReference type="Pfam" id="PF17917">
    <property type="entry name" value="RT_RNaseH"/>
    <property type="match status" value="1"/>
</dbReference>
<dbReference type="InterPro" id="IPR050951">
    <property type="entry name" value="Retrovirus_Pol_polyprotein"/>
</dbReference>
<evidence type="ECO:0000259" key="9">
    <source>
        <dbReference type="Pfam" id="PF22938"/>
    </source>
</evidence>
<comment type="caution">
    <text evidence="10">The sequence shown here is derived from an EMBL/GenBank/DDBJ whole genome shotgun (WGS) entry which is preliminary data.</text>
</comment>
<evidence type="ECO:0000313" key="11">
    <source>
        <dbReference type="Proteomes" id="UP000683360"/>
    </source>
</evidence>
<keyword evidence="11" id="KW-1185">Reference proteome</keyword>
<dbReference type="InterPro" id="IPR041373">
    <property type="entry name" value="RT_RNaseH"/>
</dbReference>
<evidence type="ECO:0000259" key="8">
    <source>
        <dbReference type="Pfam" id="PF17917"/>
    </source>
</evidence>
<evidence type="ECO:0000256" key="6">
    <source>
        <dbReference type="ARBA" id="ARBA00022918"/>
    </source>
</evidence>
<protein>
    <recommendedName>
        <fullName evidence="12">Reverse transcriptase RNase H-like domain-containing protein</fullName>
    </recommendedName>
</protein>
<dbReference type="PANTHER" id="PTHR37984">
    <property type="entry name" value="PROTEIN CBG26694"/>
    <property type="match status" value="1"/>
</dbReference>
<dbReference type="GO" id="GO:0016787">
    <property type="term" value="F:hydrolase activity"/>
    <property type="evidence" value="ECO:0007669"/>
    <property type="project" value="UniProtKB-KW"/>
</dbReference>
<dbReference type="GO" id="GO:0004519">
    <property type="term" value="F:endonuclease activity"/>
    <property type="evidence" value="ECO:0007669"/>
    <property type="project" value="UniProtKB-KW"/>
</dbReference>
<dbReference type="InterPro" id="IPR054465">
    <property type="entry name" value="Integrase_p58-like_C"/>
</dbReference>
<keyword evidence="5" id="KW-0378">Hydrolase</keyword>
<keyword evidence="6" id="KW-0695">RNA-directed DNA polymerase</keyword>
<keyword evidence="4" id="KW-0255">Endonuclease</keyword>
<dbReference type="InterPro" id="IPR043502">
    <property type="entry name" value="DNA/RNA_pol_sf"/>
</dbReference>
<name>A0A8S3TM07_MYTED</name>
<dbReference type="OrthoDB" id="6778229at2759"/>
<feature type="compositionally biased region" description="Polar residues" evidence="7">
    <location>
        <begin position="135"/>
        <end position="145"/>
    </location>
</feature>
<evidence type="ECO:0000256" key="2">
    <source>
        <dbReference type="ARBA" id="ARBA00022695"/>
    </source>
</evidence>
<dbReference type="Proteomes" id="UP000683360">
    <property type="component" value="Unassembled WGS sequence"/>
</dbReference>
<dbReference type="EMBL" id="CAJPWZ010002264">
    <property type="protein sequence ID" value="CAG2234713.1"/>
    <property type="molecule type" value="Genomic_DNA"/>
</dbReference>
<dbReference type="CDD" id="cd09274">
    <property type="entry name" value="RNase_HI_RT_Ty3"/>
    <property type="match status" value="1"/>
</dbReference>
<feature type="domain" description="Reverse transcriptase RNase H-like" evidence="8">
    <location>
        <begin position="1"/>
        <end position="52"/>
    </location>
</feature>
<evidence type="ECO:0000256" key="1">
    <source>
        <dbReference type="ARBA" id="ARBA00022679"/>
    </source>
</evidence>
<proteinExistence type="predicted"/>
<keyword evidence="2" id="KW-0548">Nucleotidyltransferase</keyword>
<keyword evidence="1" id="KW-0808">Transferase</keyword>
<evidence type="ECO:0008006" key="12">
    <source>
        <dbReference type="Google" id="ProtNLM"/>
    </source>
</evidence>
<keyword evidence="3" id="KW-0540">Nuclease</keyword>
<dbReference type="AlphaFoldDB" id="A0A8S3TM07"/>
<feature type="domain" description="Integrase p58-like C-terminal" evidence="9">
    <location>
        <begin position="362"/>
        <end position="395"/>
    </location>
</feature>
<gene>
    <name evidence="10" type="ORF">MEDL_47314</name>
</gene>
<evidence type="ECO:0000256" key="7">
    <source>
        <dbReference type="SAM" id="MobiDB-lite"/>
    </source>
</evidence>
<evidence type="ECO:0000313" key="10">
    <source>
        <dbReference type="EMBL" id="CAG2234713.1"/>
    </source>
</evidence>
<evidence type="ECO:0000256" key="3">
    <source>
        <dbReference type="ARBA" id="ARBA00022722"/>
    </source>
</evidence>
<dbReference type="PANTHER" id="PTHR37984:SF5">
    <property type="entry name" value="PROTEIN NYNRIN-LIKE"/>
    <property type="match status" value="1"/>
</dbReference>
<accession>A0A8S3TM07</accession>
<dbReference type="Pfam" id="PF22938">
    <property type="entry name" value="Integrase_p58_C"/>
    <property type="match status" value="1"/>
</dbReference>
<dbReference type="GO" id="GO:0003964">
    <property type="term" value="F:RNA-directed DNA polymerase activity"/>
    <property type="evidence" value="ECO:0007669"/>
    <property type="project" value="UniProtKB-KW"/>
</dbReference>
<evidence type="ECO:0000256" key="5">
    <source>
        <dbReference type="ARBA" id="ARBA00022801"/>
    </source>
</evidence>
<feature type="compositionally biased region" description="Basic residues" evidence="7">
    <location>
        <begin position="162"/>
        <end position="173"/>
    </location>
</feature>
<dbReference type="SUPFAM" id="SSF56672">
    <property type="entry name" value="DNA/RNA polymerases"/>
    <property type="match status" value="1"/>
</dbReference>
<feature type="region of interest" description="Disordered" evidence="7">
    <location>
        <begin position="116"/>
        <end position="182"/>
    </location>
</feature>
<sequence>MLAVVYFTKYFKHYLLGRGFKLRTDHGSLTWLQNFKDPDGQIHRWIQQLSQFHMKIEHRPGNRHGNADAMSRLKTETGIFCKQCEMPWDYIYDGPCHIEIKEMKEGEKTNCPVDTITNSGEFENSDEEVNDHCRSSPQQNSTSFSGFLIGQDDSVSGETSKIKRRRKPNRPKQAKQIPQPDTDLTLEVIRDKQESDSILKQILKYKIEGRKPDWGEISYESVHLKYWLARWESIEMKNGILCMYWDDDTKKGRWKICAPNSIEKTIHWYLHDTKTAGHLGIKKTKCPKTQTYTSEYVTELEERLREAHDLARKHLKKSAERQKILYNTNVKRHNYEKGDLVWRNQKKNTPGLKLKIARQWTGPWVIIDKKSDIIFKIQHSKKSTAVIIHGDNLKPYKGNKKAKWFTENNEERIPVEIPNPTAASNVTKKCLSMGT</sequence>